<organism evidence="1 2">
    <name type="scientific">Actinokineospora diospyrosa</name>
    <dbReference type="NCBI Taxonomy" id="103728"/>
    <lineage>
        <taxon>Bacteria</taxon>
        <taxon>Bacillati</taxon>
        <taxon>Actinomycetota</taxon>
        <taxon>Actinomycetes</taxon>
        <taxon>Pseudonocardiales</taxon>
        <taxon>Pseudonocardiaceae</taxon>
        <taxon>Actinokineospora</taxon>
    </lineage>
</organism>
<gene>
    <name evidence="1" type="ORF">LV75_003527</name>
</gene>
<evidence type="ECO:0000313" key="2">
    <source>
        <dbReference type="Proteomes" id="UP001205185"/>
    </source>
</evidence>
<reference evidence="1 2" key="1">
    <citation type="submission" date="2022-06" db="EMBL/GenBank/DDBJ databases">
        <title>Genomic Encyclopedia of Archaeal and Bacterial Type Strains, Phase II (KMG-II): from individual species to whole genera.</title>
        <authorList>
            <person name="Goeker M."/>
        </authorList>
    </citation>
    <scope>NUCLEOTIDE SEQUENCE [LARGE SCALE GENOMIC DNA]</scope>
    <source>
        <strain evidence="1 2">DSM 44255</strain>
    </source>
</reference>
<name>A0ABT1IEE5_9PSEU</name>
<accession>A0ABT1IEE5</accession>
<proteinExistence type="predicted"/>
<evidence type="ECO:0008006" key="3">
    <source>
        <dbReference type="Google" id="ProtNLM"/>
    </source>
</evidence>
<dbReference type="Proteomes" id="UP001205185">
    <property type="component" value="Unassembled WGS sequence"/>
</dbReference>
<evidence type="ECO:0000313" key="1">
    <source>
        <dbReference type="EMBL" id="MCP2271015.1"/>
    </source>
</evidence>
<dbReference type="EMBL" id="JAMTCO010000008">
    <property type="protein sequence ID" value="MCP2271015.1"/>
    <property type="molecule type" value="Genomic_DNA"/>
</dbReference>
<sequence length="215" mass="23103">MPAVNTRHITWDEATALFEQRGLPRSIWQNLYEGEYALHTGNAVVEGNLSLNTGEDAPWPEIADWDTGYIIDGDLTLTGSLYDIDDGAAALIVLGNLTVAGLHTTCDPKIIVTGDTTAEVIFAEYSDKYLVFQGDLRAVVQVWLSESAPDHIGGTAAGSLVHPTYGRYTDLEAAQVDNTGIPITDLLAPETLTPTGEVDSDALHARLLSGLPLLR</sequence>
<protein>
    <recommendedName>
        <fullName evidence="3">Htaa protein</fullName>
    </recommendedName>
</protein>
<comment type="caution">
    <text evidence="1">The sequence shown here is derived from an EMBL/GenBank/DDBJ whole genome shotgun (WGS) entry which is preliminary data.</text>
</comment>
<keyword evidence="2" id="KW-1185">Reference proteome</keyword>